<sequence>MKKIILIILFYSVNICFSQNNYENISIDKLLKIKTLEDQYDFGWLPTEYGKTPFFRNYTYSKIQWELVSSKNDSVIYTSKNETK</sequence>
<dbReference type="AlphaFoldDB" id="A0A2H3KMM4"/>
<protein>
    <submittedName>
        <fullName evidence="1">Uncharacterized protein</fullName>
    </submittedName>
</protein>
<dbReference type="RefSeq" id="WP_097554996.1">
    <property type="nucleotide sequence ID" value="NZ_PCMW01000158.1"/>
</dbReference>
<dbReference type="OrthoDB" id="1429559at2"/>
<accession>A0A2H3KMM4</accession>
<dbReference type="Proteomes" id="UP000220828">
    <property type="component" value="Unassembled WGS sequence"/>
</dbReference>
<dbReference type="EMBL" id="PCMW01000158">
    <property type="protein sequence ID" value="PDS21704.1"/>
    <property type="molecule type" value="Genomic_DNA"/>
</dbReference>
<evidence type="ECO:0000313" key="1">
    <source>
        <dbReference type="EMBL" id="PDS21704.1"/>
    </source>
</evidence>
<gene>
    <name evidence="1" type="ORF">B0A77_15280</name>
</gene>
<organism evidence="1 2">
    <name type="scientific">Flavobacterium branchiophilum</name>
    <dbReference type="NCBI Taxonomy" id="55197"/>
    <lineage>
        <taxon>Bacteria</taxon>
        <taxon>Pseudomonadati</taxon>
        <taxon>Bacteroidota</taxon>
        <taxon>Flavobacteriia</taxon>
        <taxon>Flavobacteriales</taxon>
        <taxon>Flavobacteriaceae</taxon>
        <taxon>Flavobacterium</taxon>
    </lineage>
</organism>
<name>A0A2H3KMM4_9FLAO</name>
<comment type="caution">
    <text evidence="1">The sequence shown here is derived from an EMBL/GenBank/DDBJ whole genome shotgun (WGS) entry which is preliminary data.</text>
</comment>
<proteinExistence type="predicted"/>
<reference evidence="1 2" key="1">
    <citation type="submission" date="2017-09" db="EMBL/GenBank/DDBJ databases">
        <title>Whole genomes of Flavobacteriaceae.</title>
        <authorList>
            <person name="Stine C."/>
            <person name="Li C."/>
            <person name="Tadesse D."/>
        </authorList>
    </citation>
    <scope>NUCLEOTIDE SEQUENCE [LARGE SCALE GENOMIC DNA]</scope>
    <source>
        <strain evidence="1 2">ATCC 35036</strain>
    </source>
</reference>
<evidence type="ECO:0000313" key="2">
    <source>
        <dbReference type="Proteomes" id="UP000220828"/>
    </source>
</evidence>